<protein>
    <recommendedName>
        <fullName evidence="8">Thioredoxin domain-containing protein</fullName>
    </recommendedName>
</protein>
<dbReference type="AlphaFoldDB" id="A0A7G3ZI60"/>
<dbReference type="InterPro" id="IPR013766">
    <property type="entry name" value="Thioredoxin_domain"/>
</dbReference>
<dbReference type="Proteomes" id="UP000515788">
    <property type="component" value="Chromosome 5"/>
</dbReference>
<evidence type="ECO:0000256" key="4">
    <source>
        <dbReference type="ARBA" id="ARBA00023002"/>
    </source>
</evidence>
<evidence type="ECO:0000256" key="6">
    <source>
        <dbReference type="ARBA" id="ARBA00025719"/>
    </source>
</evidence>
<accession>A0A7G3ZI60</accession>
<comment type="similarity">
    <text evidence="1">Belongs to the peroxiredoxin family. AhpC/Prx1 subfamily.</text>
</comment>
<feature type="region of interest" description="Disordered" evidence="7">
    <location>
        <begin position="28"/>
        <end position="53"/>
    </location>
</feature>
<dbReference type="GeneID" id="59326392"/>
<keyword evidence="3" id="KW-0049">Antioxidant</keyword>
<dbReference type="GO" id="GO:0045454">
    <property type="term" value="P:cell redox homeostasis"/>
    <property type="evidence" value="ECO:0007669"/>
    <property type="project" value="TreeGrafter"/>
</dbReference>
<dbReference type="GO" id="GO:0042744">
    <property type="term" value="P:hydrogen peroxide catabolic process"/>
    <property type="evidence" value="ECO:0007669"/>
    <property type="project" value="TreeGrafter"/>
</dbReference>
<dbReference type="KEGG" id="tgb:HG536_0E01070"/>
<dbReference type="Pfam" id="PF10417">
    <property type="entry name" value="1-cysPrx_C"/>
    <property type="match status" value="1"/>
</dbReference>
<dbReference type="GO" id="GO:0006979">
    <property type="term" value="P:response to oxidative stress"/>
    <property type="evidence" value="ECO:0007669"/>
    <property type="project" value="TreeGrafter"/>
</dbReference>
<organism evidence="9 10">
    <name type="scientific">Torulaspora globosa</name>
    <dbReference type="NCBI Taxonomy" id="48254"/>
    <lineage>
        <taxon>Eukaryota</taxon>
        <taxon>Fungi</taxon>
        <taxon>Dikarya</taxon>
        <taxon>Ascomycota</taxon>
        <taxon>Saccharomycotina</taxon>
        <taxon>Saccharomycetes</taxon>
        <taxon>Saccharomycetales</taxon>
        <taxon>Saccharomycetaceae</taxon>
        <taxon>Torulaspora</taxon>
    </lineage>
</organism>
<evidence type="ECO:0000256" key="5">
    <source>
        <dbReference type="ARBA" id="ARBA00023284"/>
    </source>
</evidence>
<evidence type="ECO:0000256" key="1">
    <source>
        <dbReference type="ARBA" id="ARBA00009796"/>
    </source>
</evidence>
<evidence type="ECO:0000256" key="2">
    <source>
        <dbReference type="ARBA" id="ARBA00022559"/>
    </source>
</evidence>
<sequence>MILALFFFRAAIGHHTCGVALRQSPHPLDKSFRERQHRRPPPTSPATPMNTPIRPQVYLGSRAPNFTAASSQGPIDFYDYVGDSWCLFFSHPGDFTPICTTEIGAFAALHDEFKLRNCKLLGLSTNSRETHIRWIKDIQQVTGFNVEFPIVCDQDRKISTMYGMIDLRNFDDKGRPVPIRSVYLIDNRKEVRLLHAYPLSTGRNTAEILRCLDSLQVVDKHDRNVLTPVNWVPGDDVVVSPELSPASARSVFPHHRSVRSYLRLTPLDPDI</sequence>
<gene>
    <name evidence="9" type="ORF">HG536_0E01070</name>
</gene>
<reference evidence="9 10" key="1">
    <citation type="submission" date="2020-06" db="EMBL/GenBank/DDBJ databases">
        <title>The yeast mating-type switching endonuclease HO is a domesticated member of an unorthodox homing genetic element family.</title>
        <authorList>
            <person name="Coughlan A.Y."/>
            <person name="Lombardi L."/>
            <person name="Braun-Galleani S."/>
            <person name="Martos A.R."/>
            <person name="Galeote V."/>
            <person name="Bigey F."/>
            <person name="Dequin S."/>
            <person name="Byrne K.P."/>
            <person name="Wolfe K.H."/>
        </authorList>
    </citation>
    <scope>NUCLEOTIDE SEQUENCE [LARGE SCALE GENOMIC DNA]</scope>
    <source>
        <strain evidence="9 10">CBS764</strain>
    </source>
</reference>
<dbReference type="SUPFAM" id="SSF52833">
    <property type="entry name" value="Thioredoxin-like"/>
    <property type="match status" value="1"/>
</dbReference>
<dbReference type="CDD" id="cd03016">
    <property type="entry name" value="PRX_1cys"/>
    <property type="match status" value="1"/>
</dbReference>
<evidence type="ECO:0000259" key="8">
    <source>
        <dbReference type="PROSITE" id="PS51352"/>
    </source>
</evidence>
<evidence type="ECO:0000256" key="3">
    <source>
        <dbReference type="ARBA" id="ARBA00022862"/>
    </source>
</evidence>
<dbReference type="InterPro" id="IPR050217">
    <property type="entry name" value="Peroxiredoxin"/>
</dbReference>
<dbReference type="EMBL" id="CP059250">
    <property type="protein sequence ID" value="QLL33196.1"/>
    <property type="molecule type" value="Genomic_DNA"/>
</dbReference>
<keyword evidence="10" id="KW-1185">Reference proteome</keyword>
<dbReference type="InterPro" id="IPR000866">
    <property type="entry name" value="AhpC/TSA"/>
</dbReference>
<evidence type="ECO:0000313" key="10">
    <source>
        <dbReference type="Proteomes" id="UP000515788"/>
    </source>
</evidence>
<evidence type="ECO:0000256" key="7">
    <source>
        <dbReference type="SAM" id="MobiDB-lite"/>
    </source>
</evidence>
<dbReference type="GO" id="GO:0005829">
    <property type="term" value="C:cytosol"/>
    <property type="evidence" value="ECO:0007669"/>
    <property type="project" value="TreeGrafter"/>
</dbReference>
<proteinExistence type="inferred from homology"/>
<dbReference type="PANTHER" id="PTHR10681:SF128">
    <property type="entry name" value="THIOREDOXIN-DEPENDENT PEROXIDE REDUCTASE, MITOCHONDRIAL"/>
    <property type="match status" value="1"/>
</dbReference>
<dbReference type="InterPro" id="IPR045020">
    <property type="entry name" value="PRX_1cys"/>
</dbReference>
<keyword evidence="2" id="KW-0575">Peroxidase</keyword>
<dbReference type="Pfam" id="PF00578">
    <property type="entry name" value="AhpC-TSA"/>
    <property type="match status" value="1"/>
</dbReference>
<dbReference type="RefSeq" id="XP_037139870.1">
    <property type="nucleotide sequence ID" value="XM_037283974.1"/>
</dbReference>
<dbReference type="GO" id="GO:0033554">
    <property type="term" value="P:cellular response to stress"/>
    <property type="evidence" value="ECO:0007669"/>
    <property type="project" value="TreeGrafter"/>
</dbReference>
<dbReference type="Gene3D" id="3.30.1020.10">
    <property type="entry name" value="Antioxidant, Horf6, Chain A, domain2"/>
    <property type="match status" value="1"/>
</dbReference>
<evidence type="ECO:0000313" key="9">
    <source>
        <dbReference type="EMBL" id="QLL33196.1"/>
    </source>
</evidence>
<name>A0A7G3ZI60_9SACH</name>
<dbReference type="Gene3D" id="3.40.30.10">
    <property type="entry name" value="Glutaredoxin"/>
    <property type="match status" value="1"/>
</dbReference>
<dbReference type="GO" id="GO:0008379">
    <property type="term" value="F:thioredoxin peroxidase activity"/>
    <property type="evidence" value="ECO:0007669"/>
    <property type="project" value="TreeGrafter"/>
</dbReference>
<dbReference type="FunFam" id="3.40.30.10:FF:000011">
    <property type="entry name" value="Peroxiredoxin PRX1"/>
    <property type="match status" value="1"/>
</dbReference>
<dbReference type="PROSITE" id="PS51352">
    <property type="entry name" value="THIOREDOXIN_2"/>
    <property type="match status" value="1"/>
</dbReference>
<keyword evidence="4" id="KW-0560">Oxidoreductase</keyword>
<keyword evidence="5" id="KW-0676">Redox-active center</keyword>
<dbReference type="OrthoDB" id="2996783at2759"/>
<dbReference type="InterPro" id="IPR036249">
    <property type="entry name" value="Thioredoxin-like_sf"/>
</dbReference>
<feature type="domain" description="Thioredoxin" evidence="8">
    <location>
        <begin position="57"/>
        <end position="217"/>
    </location>
</feature>
<comment type="similarity">
    <text evidence="6">Belongs to the peroxiredoxin family. Prx6 subfamily.</text>
</comment>
<dbReference type="InterPro" id="IPR019479">
    <property type="entry name" value="Peroxiredoxin_C"/>
</dbReference>
<dbReference type="PANTHER" id="PTHR10681">
    <property type="entry name" value="THIOREDOXIN PEROXIDASE"/>
    <property type="match status" value="1"/>
</dbReference>